<dbReference type="InterPro" id="IPR001584">
    <property type="entry name" value="Integrase_cat-core"/>
</dbReference>
<keyword evidence="4" id="KW-1185">Reference proteome</keyword>
<dbReference type="Proteomes" id="UP000315295">
    <property type="component" value="Unassembled WGS sequence"/>
</dbReference>
<name>A0A540LQZ0_MALBA</name>
<feature type="domain" description="Integrase catalytic" evidence="2">
    <location>
        <begin position="178"/>
        <end position="344"/>
    </location>
</feature>
<dbReference type="GO" id="GO:0003676">
    <property type="term" value="F:nucleic acid binding"/>
    <property type="evidence" value="ECO:0007669"/>
    <property type="project" value="InterPro"/>
</dbReference>
<dbReference type="InterPro" id="IPR012337">
    <property type="entry name" value="RNaseH-like_sf"/>
</dbReference>
<gene>
    <name evidence="3" type="ORF">C1H46_025506</name>
</gene>
<dbReference type="SUPFAM" id="SSF56672">
    <property type="entry name" value="DNA/RNA polymerases"/>
    <property type="match status" value="1"/>
</dbReference>
<dbReference type="InterPro" id="IPR057670">
    <property type="entry name" value="SH3_retrovirus"/>
</dbReference>
<keyword evidence="1" id="KW-0645">Protease</keyword>
<dbReference type="CDD" id="cd09272">
    <property type="entry name" value="RNase_HI_RT_Ty1"/>
    <property type="match status" value="1"/>
</dbReference>
<dbReference type="STRING" id="106549.A0A540LQZ0"/>
<dbReference type="InterPro" id="IPR025724">
    <property type="entry name" value="GAG-pre-integrase_dom"/>
</dbReference>
<dbReference type="Pfam" id="PF25597">
    <property type="entry name" value="SH3_retrovirus"/>
    <property type="match status" value="1"/>
</dbReference>
<dbReference type="Gene3D" id="3.30.420.10">
    <property type="entry name" value="Ribonuclease H-like superfamily/Ribonuclease H"/>
    <property type="match status" value="1"/>
</dbReference>
<dbReference type="PANTHER" id="PTHR11439">
    <property type="entry name" value="GAG-POL-RELATED RETROTRANSPOSON"/>
    <property type="match status" value="1"/>
</dbReference>
<dbReference type="Pfam" id="PF07727">
    <property type="entry name" value="RVT_2"/>
    <property type="match status" value="1"/>
</dbReference>
<evidence type="ECO:0000256" key="1">
    <source>
        <dbReference type="ARBA" id="ARBA00022750"/>
    </source>
</evidence>
<reference evidence="3 4" key="1">
    <citation type="journal article" date="2019" name="G3 (Bethesda)">
        <title>Sequencing of a Wild Apple (Malus baccata) Genome Unravels the Differences Between Cultivated and Wild Apple Species Regarding Disease Resistance and Cold Tolerance.</title>
        <authorList>
            <person name="Chen X."/>
        </authorList>
    </citation>
    <scope>NUCLEOTIDE SEQUENCE [LARGE SCALE GENOMIC DNA]</scope>
    <source>
        <strain evidence="4">cv. Shandingzi</strain>
        <tissue evidence="3">Leaves</tissue>
    </source>
</reference>
<protein>
    <recommendedName>
        <fullName evidence="2">Integrase catalytic domain-containing protein</fullName>
    </recommendedName>
</protein>
<keyword evidence="1" id="KW-0064">Aspartyl protease</keyword>
<dbReference type="InterPro" id="IPR036397">
    <property type="entry name" value="RNaseH_sf"/>
</dbReference>
<evidence type="ECO:0000313" key="4">
    <source>
        <dbReference type="Proteomes" id="UP000315295"/>
    </source>
</evidence>
<dbReference type="Pfam" id="PF00665">
    <property type="entry name" value="rve"/>
    <property type="match status" value="1"/>
</dbReference>
<dbReference type="Pfam" id="PF13976">
    <property type="entry name" value="gag_pre-integrs"/>
    <property type="match status" value="1"/>
</dbReference>
<dbReference type="PROSITE" id="PS50994">
    <property type="entry name" value="INTEGRASE"/>
    <property type="match status" value="1"/>
</dbReference>
<keyword evidence="1" id="KW-0378">Hydrolase</keyword>
<accession>A0A540LQZ0</accession>
<dbReference type="PANTHER" id="PTHR11439:SF500">
    <property type="entry name" value="RNA-DIRECTED DNA POLYMERASE"/>
    <property type="match status" value="1"/>
</dbReference>
<dbReference type="GO" id="GO:0015074">
    <property type="term" value="P:DNA integration"/>
    <property type="evidence" value="ECO:0007669"/>
    <property type="project" value="InterPro"/>
</dbReference>
<dbReference type="InterPro" id="IPR013103">
    <property type="entry name" value="RVT_2"/>
</dbReference>
<evidence type="ECO:0000259" key="2">
    <source>
        <dbReference type="PROSITE" id="PS50994"/>
    </source>
</evidence>
<dbReference type="GO" id="GO:0004190">
    <property type="term" value="F:aspartic-type endopeptidase activity"/>
    <property type="evidence" value="ECO:0007669"/>
    <property type="project" value="UniProtKB-KW"/>
</dbReference>
<dbReference type="InterPro" id="IPR043502">
    <property type="entry name" value="DNA/RNA_pol_sf"/>
</dbReference>
<evidence type="ECO:0000313" key="3">
    <source>
        <dbReference type="EMBL" id="TQD88914.1"/>
    </source>
</evidence>
<dbReference type="AlphaFoldDB" id="A0A540LQZ0"/>
<comment type="caution">
    <text evidence="3">The sequence shown here is derived from an EMBL/GenBank/DDBJ whole genome shotgun (WGS) entry which is preliminary data.</text>
</comment>
<dbReference type="EMBL" id="VIEB01000495">
    <property type="protein sequence ID" value="TQD88914.1"/>
    <property type="molecule type" value="Genomic_DNA"/>
</dbReference>
<sequence>MTSDLSNLQAATPYASSETVTGANGEGLHISHIGQACLSTHSHTLELNSVLHVPQLSQHLLSMYQLCKDNNCRCIVDEFSVCIQDKVTNKVLYQGLSNQAVYPLPLLKPPKTNPAVFLGQKINDSLWHCRLGHPTNSVLQVALSKSAITSSCNSPSKTCTACLQGKFTKLPFPVMASKSFVPLEVIHTDVWGPSPTKSIEGYSYYVSFIDECTRYTWIFPMNNKAAVFEIFVQFHAYIQNYFSATVKVLQSDGGGEYVSTRFQNFLTTKGIVHQKSCPYTPEQNGLAERKNRHLVETAVTLLQKASLSSKFWFHACATSTYLVNRLPTSVLKMHSPFEVLYKSPPTLDHLRVFGCACYPSLKPYRTNKLDPKTTMCIFLGYAAQYKGYICYAISDNKLIVSRHVLFDESVFPSTYGLSSSSFSPTVSSASIPVSLAPPTTFSHPPFIPIPFPHISSSHPSVTQSDFQQLGDLGPIGGNSASRSASSLLLSESHPDVTSSQVPDLQHVSVVSSNTHPMQTRSKSGIFKKKVFSAVVHEDVKEPQSFSIAARSSQWRQAMTEEMDALIKQHTWTLVPLPSHKNLVGCKWIYKVKRNPDGSVARYKARLVAKGFSQEAGLDYYETFSPVVKPTTVRLMLSLAATKGWKLKQLDVKNAFLHGFLDEEVYMSQPQGFIDKDHPDFVCKLERSLYGLKQAPRAWNARFSSFLLSLGFTSSYVDPSLYVKRDGPSLVVLLLYVDDIILSGDDDVHVQSVISQLTREFDMKDLGVLHYFLGLQIEYQPQRLFVHQSKYIRDLLHKVHMFDSKPCTTPCHPNQKLLNRGSPPFHDPGLYRSIIGALQYLTFTRPDIAYSVNQVCQFMHSPLDSHFVAVKRILRYLKGSLHLGLCFQPGNLDIRAYTDADWAGDPNDRRSTTGFVVFLGDNPISWSSKKQHTVSRSSTEAEYRAMATTTAEVVWIQQLLQDLSLSPSTTPLLHCDNISAMALATNPILHSKAKHIEIDCHFVRERVQQGTIMLQFVNSSEQFADILTKGLCFPLFSSHCNNLMLANAQHKIEGEC</sequence>
<organism evidence="3 4">
    <name type="scientific">Malus baccata</name>
    <name type="common">Siberian crab apple</name>
    <name type="synonym">Pyrus baccata</name>
    <dbReference type="NCBI Taxonomy" id="106549"/>
    <lineage>
        <taxon>Eukaryota</taxon>
        <taxon>Viridiplantae</taxon>
        <taxon>Streptophyta</taxon>
        <taxon>Embryophyta</taxon>
        <taxon>Tracheophyta</taxon>
        <taxon>Spermatophyta</taxon>
        <taxon>Magnoliopsida</taxon>
        <taxon>eudicotyledons</taxon>
        <taxon>Gunneridae</taxon>
        <taxon>Pentapetalae</taxon>
        <taxon>rosids</taxon>
        <taxon>fabids</taxon>
        <taxon>Rosales</taxon>
        <taxon>Rosaceae</taxon>
        <taxon>Amygdaloideae</taxon>
        <taxon>Maleae</taxon>
        <taxon>Malus</taxon>
    </lineage>
</organism>
<dbReference type="SUPFAM" id="SSF53098">
    <property type="entry name" value="Ribonuclease H-like"/>
    <property type="match status" value="1"/>
</dbReference>
<proteinExistence type="predicted"/>
<dbReference type="InterPro" id="IPR054722">
    <property type="entry name" value="PolX-like_BBD"/>
</dbReference>
<dbReference type="Pfam" id="PF22936">
    <property type="entry name" value="Pol_BBD"/>
    <property type="match status" value="1"/>
</dbReference>